<reference evidence="11 12" key="1">
    <citation type="submission" date="2012-12" db="EMBL/GenBank/DDBJ databases">
        <title>Novel taxa of Listeriaceae from agricultural environments in the United States.</title>
        <authorList>
            <person name="den Bakker H.C."/>
            <person name="Allred A."/>
            <person name="Warchocki S."/>
            <person name="Wright E.M."/>
            <person name="Burrell A."/>
            <person name="Nightingale K.K."/>
            <person name="Kephart D."/>
            <person name="Wiedmann M."/>
        </authorList>
    </citation>
    <scope>NUCLEOTIDE SEQUENCE [LARGE SCALE GENOMIC DNA]</scope>
    <source>
        <strain evidence="11 12">FSL F6-1037</strain>
    </source>
</reference>
<feature type="transmembrane region" description="Helical" evidence="9">
    <location>
        <begin position="91"/>
        <end position="106"/>
    </location>
</feature>
<evidence type="ECO:0000256" key="3">
    <source>
        <dbReference type="ARBA" id="ARBA00022448"/>
    </source>
</evidence>
<dbReference type="GO" id="GO:0035443">
    <property type="term" value="P:tripeptide transmembrane transport"/>
    <property type="evidence" value="ECO:0007669"/>
    <property type="project" value="UniProtKB-ARBA"/>
</dbReference>
<evidence type="ECO:0000313" key="12">
    <source>
        <dbReference type="Proteomes" id="UP000019243"/>
    </source>
</evidence>
<dbReference type="Gene3D" id="1.20.1250.20">
    <property type="entry name" value="MFS general substrate transporter like domains"/>
    <property type="match status" value="1"/>
</dbReference>
<keyword evidence="4" id="KW-1003">Cell membrane</keyword>
<organism evidence="11 12">
    <name type="scientific">Brochothrix campestris FSL F6-1037</name>
    <dbReference type="NCBI Taxonomy" id="1265861"/>
    <lineage>
        <taxon>Bacteria</taxon>
        <taxon>Bacillati</taxon>
        <taxon>Bacillota</taxon>
        <taxon>Bacilli</taxon>
        <taxon>Bacillales</taxon>
        <taxon>Listeriaceae</taxon>
        <taxon>Brochothrix</taxon>
    </lineage>
</organism>
<sequence>MSASQKATDKGFFGHPKGLSTLFFTELWERFSYYGMRAILIFYMYYSVANGGLDLDKSTSIALMSIYGSLIYMTGVLGGWLADRVFGTRKAVFLGGVLIMVGHIVLSLPNSGITGLFSAMVLLAVGTGLLKPNVSSMIGDLYDPKDVRRAGGFSIFYMGINLGGFLAPYVTGSFMDNFHLGFLVAAVGMALGLAFFLITQNKFLGDAGKTVTNPIAKEERGRVAILFSSIAVGLLIIACVAYAFDVLTIKYVINFISCVAIILPIVYFIVMLRSKKTDSDEKSRLLAYIPLFITAVMFWMIQEQGSSVLAVFASDRVTGSFFGWTISPAFYQSFNPLFVIFLSPVFAMIWTKLGDRQPSTPRKFALGLFFAGLSFLIMMLPGILGGTEMHSASPIWLVLSFLLVTIGELCLSPVGLGVTTQLAPRAFAAQTMGVWFLSNSMAQGINAQIGQVFSADIEIQYFGILGTIAVVIGIILFIITPKLLKLMKGIK</sequence>
<feature type="transmembrane region" description="Helical" evidence="9">
    <location>
        <begin position="223"/>
        <end position="245"/>
    </location>
</feature>
<accession>W7CGJ1</accession>
<dbReference type="InterPro" id="IPR000109">
    <property type="entry name" value="POT_fam"/>
</dbReference>
<evidence type="ECO:0000256" key="4">
    <source>
        <dbReference type="ARBA" id="ARBA00022475"/>
    </source>
</evidence>
<name>W7CGJ1_9LIST</name>
<dbReference type="SUPFAM" id="SSF103473">
    <property type="entry name" value="MFS general substrate transporter"/>
    <property type="match status" value="2"/>
</dbReference>
<evidence type="ECO:0000256" key="8">
    <source>
        <dbReference type="RuleBase" id="RU003755"/>
    </source>
</evidence>
<feature type="transmembrane region" description="Helical" evidence="9">
    <location>
        <begin position="395"/>
        <end position="420"/>
    </location>
</feature>
<dbReference type="InterPro" id="IPR050171">
    <property type="entry name" value="MFS_Transporters"/>
</dbReference>
<evidence type="ECO:0000256" key="9">
    <source>
        <dbReference type="SAM" id="Phobius"/>
    </source>
</evidence>
<dbReference type="AlphaFoldDB" id="W7CGJ1"/>
<dbReference type="NCBIfam" id="TIGR00924">
    <property type="entry name" value="yjdL_sub1_fam"/>
    <property type="match status" value="1"/>
</dbReference>
<protein>
    <submittedName>
        <fullName evidence="11">Proton-dependent oligopeptide transporter</fullName>
    </submittedName>
</protein>
<dbReference type="InterPro" id="IPR018456">
    <property type="entry name" value="PTR2_symporter_CS"/>
</dbReference>
<dbReference type="PROSITE" id="PS01022">
    <property type="entry name" value="PTR2_1"/>
    <property type="match status" value="1"/>
</dbReference>
<feature type="transmembrane region" description="Helical" evidence="9">
    <location>
        <begin position="178"/>
        <end position="199"/>
    </location>
</feature>
<evidence type="ECO:0000256" key="2">
    <source>
        <dbReference type="ARBA" id="ARBA00005982"/>
    </source>
</evidence>
<keyword evidence="7 9" id="KW-0472">Membrane</keyword>
<feature type="transmembrane region" description="Helical" evidence="9">
    <location>
        <begin position="459"/>
        <end position="479"/>
    </location>
</feature>
<dbReference type="GO" id="GO:0005886">
    <property type="term" value="C:plasma membrane"/>
    <property type="evidence" value="ECO:0007669"/>
    <property type="project" value="UniProtKB-SubCell"/>
</dbReference>
<dbReference type="OrthoDB" id="9772725at2"/>
<gene>
    <name evidence="11" type="ORF">BCAMP_11100</name>
</gene>
<feature type="transmembrane region" description="Helical" evidence="9">
    <location>
        <begin position="285"/>
        <end position="302"/>
    </location>
</feature>
<dbReference type="PROSITE" id="PS01023">
    <property type="entry name" value="PTR2_2"/>
    <property type="match status" value="1"/>
</dbReference>
<feature type="transmembrane region" description="Helical" evidence="9">
    <location>
        <begin position="112"/>
        <end position="130"/>
    </location>
</feature>
<dbReference type="EMBL" id="AODH01000049">
    <property type="protein sequence ID" value="EUJ36042.1"/>
    <property type="molecule type" value="Genomic_DNA"/>
</dbReference>
<evidence type="ECO:0000313" key="11">
    <source>
        <dbReference type="EMBL" id="EUJ36042.1"/>
    </source>
</evidence>
<feature type="domain" description="Major facilitator superfamily (MFS) profile" evidence="10">
    <location>
        <begin position="1"/>
        <end position="204"/>
    </location>
</feature>
<dbReference type="InterPro" id="IPR020846">
    <property type="entry name" value="MFS_dom"/>
</dbReference>
<proteinExistence type="inferred from homology"/>
<dbReference type="GO" id="GO:0071916">
    <property type="term" value="F:dipeptide transmembrane transporter activity"/>
    <property type="evidence" value="ECO:0007669"/>
    <property type="project" value="UniProtKB-ARBA"/>
</dbReference>
<comment type="similarity">
    <text evidence="2 8">Belongs to the major facilitator superfamily. Proton-dependent oligopeptide transporter (POT/PTR) (TC 2.A.17) family.</text>
</comment>
<dbReference type="RefSeq" id="WP_035315446.1">
    <property type="nucleotide sequence ID" value="NZ_AODH01000049.1"/>
</dbReference>
<comment type="subcellular location">
    <subcellularLocation>
        <location evidence="1">Cell membrane</location>
        <topology evidence="1">Multi-pass membrane protein</topology>
    </subcellularLocation>
    <subcellularLocation>
        <location evidence="8">Membrane</location>
        <topology evidence="8">Multi-pass membrane protein</topology>
    </subcellularLocation>
</comment>
<feature type="transmembrane region" description="Helical" evidence="9">
    <location>
        <begin position="31"/>
        <end position="49"/>
    </location>
</feature>
<feature type="transmembrane region" description="Helical" evidence="9">
    <location>
        <begin position="151"/>
        <end position="172"/>
    </location>
</feature>
<dbReference type="Pfam" id="PF00854">
    <property type="entry name" value="PTR2"/>
    <property type="match status" value="1"/>
</dbReference>
<dbReference type="PANTHER" id="PTHR23517:SF15">
    <property type="entry name" value="PROTON-DEPENDENT OLIGOPEPTIDE FAMILY TRANSPORT PROTEIN"/>
    <property type="match status" value="1"/>
</dbReference>
<dbReference type="PATRIC" id="fig|1265861.3.peg.2184"/>
<evidence type="ECO:0000256" key="6">
    <source>
        <dbReference type="ARBA" id="ARBA00022989"/>
    </source>
</evidence>
<dbReference type="InterPro" id="IPR005279">
    <property type="entry name" value="Dipep/tripep_permease"/>
</dbReference>
<evidence type="ECO:0000259" key="10">
    <source>
        <dbReference type="PROSITE" id="PS50850"/>
    </source>
</evidence>
<evidence type="ECO:0000256" key="7">
    <source>
        <dbReference type="ARBA" id="ARBA00023136"/>
    </source>
</evidence>
<keyword evidence="6 9" id="KW-1133">Transmembrane helix</keyword>
<comment type="caution">
    <text evidence="11">The sequence shown here is derived from an EMBL/GenBank/DDBJ whole genome shotgun (WGS) entry which is preliminary data.</text>
</comment>
<feature type="transmembrane region" description="Helical" evidence="9">
    <location>
        <begin position="329"/>
        <end position="351"/>
    </location>
</feature>
<feature type="transmembrane region" description="Helical" evidence="9">
    <location>
        <begin position="432"/>
        <end position="453"/>
    </location>
</feature>
<evidence type="ECO:0000256" key="1">
    <source>
        <dbReference type="ARBA" id="ARBA00004651"/>
    </source>
</evidence>
<feature type="transmembrane region" description="Helical" evidence="9">
    <location>
        <begin position="363"/>
        <end position="383"/>
    </location>
</feature>
<dbReference type="InterPro" id="IPR036259">
    <property type="entry name" value="MFS_trans_sf"/>
</dbReference>
<dbReference type="PANTHER" id="PTHR23517">
    <property type="entry name" value="RESISTANCE PROTEIN MDTM, PUTATIVE-RELATED-RELATED"/>
    <property type="match status" value="1"/>
</dbReference>
<evidence type="ECO:0000256" key="5">
    <source>
        <dbReference type="ARBA" id="ARBA00022692"/>
    </source>
</evidence>
<keyword evidence="3 8" id="KW-0813">Transport</keyword>
<dbReference type="STRING" id="1265861.BCAMP_11100"/>
<dbReference type="FunFam" id="1.20.1250.20:FF:000017">
    <property type="entry name" value="Dipeptide and tripeptide permease A"/>
    <property type="match status" value="1"/>
</dbReference>
<keyword evidence="12" id="KW-1185">Reference proteome</keyword>
<keyword evidence="5 8" id="KW-0812">Transmembrane</keyword>
<dbReference type="PROSITE" id="PS50850">
    <property type="entry name" value="MFS"/>
    <property type="match status" value="1"/>
</dbReference>
<feature type="transmembrane region" description="Helical" evidence="9">
    <location>
        <begin position="61"/>
        <end position="82"/>
    </location>
</feature>
<dbReference type="GO" id="GO:0015333">
    <property type="term" value="F:peptide:proton symporter activity"/>
    <property type="evidence" value="ECO:0007669"/>
    <property type="project" value="UniProtKB-ARBA"/>
</dbReference>
<dbReference type="CDD" id="cd17346">
    <property type="entry name" value="MFS_DtpA_like"/>
    <property type="match status" value="1"/>
</dbReference>
<dbReference type="GO" id="GO:0042937">
    <property type="term" value="F:tripeptide transmembrane transporter activity"/>
    <property type="evidence" value="ECO:0007669"/>
    <property type="project" value="UniProtKB-ARBA"/>
</dbReference>
<dbReference type="Proteomes" id="UP000019243">
    <property type="component" value="Unassembled WGS sequence"/>
</dbReference>
<feature type="transmembrane region" description="Helical" evidence="9">
    <location>
        <begin position="251"/>
        <end position="273"/>
    </location>
</feature>